<dbReference type="EMBL" id="LLYA01000113">
    <property type="protein sequence ID" value="KRR27190.1"/>
    <property type="molecule type" value="Genomic_DNA"/>
</dbReference>
<protein>
    <submittedName>
        <fullName evidence="2">Uncharacterized protein</fullName>
    </submittedName>
</protein>
<feature type="transmembrane region" description="Helical" evidence="1">
    <location>
        <begin position="54"/>
        <end position="77"/>
    </location>
</feature>
<sequence>MPAASYVARPAGARGFWLGFAAYLLPSFPIAYVWHLVLFEQKYHALQIYRDEPAIAFGLGSMIIQGAIFSWLFPRVFAQRSGSFLKDGLLYGLGAGLLSWSFTTLAVAAKNVMVSVPDYVLLETAFTILQFAVVGPLIALAYRHDAEEPTSTA</sequence>
<evidence type="ECO:0000256" key="1">
    <source>
        <dbReference type="SAM" id="Phobius"/>
    </source>
</evidence>
<dbReference type="OrthoDB" id="7062900at2"/>
<organism evidence="2 3">
    <name type="scientific">Bradyrhizobium retamae</name>
    <dbReference type="NCBI Taxonomy" id="1300035"/>
    <lineage>
        <taxon>Bacteria</taxon>
        <taxon>Pseudomonadati</taxon>
        <taxon>Pseudomonadota</taxon>
        <taxon>Alphaproteobacteria</taxon>
        <taxon>Hyphomicrobiales</taxon>
        <taxon>Nitrobacteraceae</taxon>
        <taxon>Bradyrhizobium</taxon>
    </lineage>
</organism>
<keyword evidence="1" id="KW-0812">Transmembrane</keyword>
<keyword evidence="3" id="KW-1185">Reference proteome</keyword>
<dbReference type="AlphaFoldDB" id="A0A0R3NCH8"/>
<feature type="transmembrane region" description="Helical" evidence="1">
    <location>
        <begin position="120"/>
        <end position="142"/>
    </location>
</feature>
<accession>A0A0R3NCH8</accession>
<evidence type="ECO:0000313" key="2">
    <source>
        <dbReference type="EMBL" id="KRR27190.1"/>
    </source>
</evidence>
<gene>
    <name evidence="2" type="ORF">CQ13_22225</name>
</gene>
<feature type="transmembrane region" description="Helical" evidence="1">
    <location>
        <begin position="89"/>
        <end position="108"/>
    </location>
</feature>
<keyword evidence="1" id="KW-0472">Membrane</keyword>
<dbReference type="Proteomes" id="UP000052023">
    <property type="component" value="Unassembled WGS sequence"/>
</dbReference>
<proteinExistence type="predicted"/>
<evidence type="ECO:0000313" key="3">
    <source>
        <dbReference type="Proteomes" id="UP000052023"/>
    </source>
</evidence>
<name>A0A0R3NCH8_9BRAD</name>
<comment type="caution">
    <text evidence="2">The sequence shown here is derived from an EMBL/GenBank/DDBJ whole genome shotgun (WGS) entry which is preliminary data.</text>
</comment>
<feature type="transmembrane region" description="Helical" evidence="1">
    <location>
        <begin position="15"/>
        <end position="34"/>
    </location>
</feature>
<keyword evidence="1" id="KW-1133">Transmembrane helix</keyword>
<dbReference type="RefSeq" id="WP_057843608.1">
    <property type="nucleotide sequence ID" value="NZ_LLYA01000113.1"/>
</dbReference>
<reference evidence="2 3" key="1">
    <citation type="submission" date="2014-03" db="EMBL/GenBank/DDBJ databases">
        <title>Bradyrhizobium valentinum sp. nov., isolated from effective nodules of Lupinus mariae-josephae, a lupine endemic of basic-lime soils in Eastern Spain.</title>
        <authorList>
            <person name="Duran D."/>
            <person name="Rey L."/>
            <person name="Navarro A."/>
            <person name="Busquets A."/>
            <person name="Imperial J."/>
            <person name="Ruiz-Argueso T."/>
        </authorList>
    </citation>
    <scope>NUCLEOTIDE SEQUENCE [LARGE SCALE GENOMIC DNA]</scope>
    <source>
        <strain evidence="2 3">Ro19</strain>
    </source>
</reference>